<organism evidence="2 3">
    <name type="scientific">Polyplax serrata</name>
    <name type="common">Common mouse louse</name>
    <dbReference type="NCBI Taxonomy" id="468196"/>
    <lineage>
        <taxon>Eukaryota</taxon>
        <taxon>Metazoa</taxon>
        <taxon>Ecdysozoa</taxon>
        <taxon>Arthropoda</taxon>
        <taxon>Hexapoda</taxon>
        <taxon>Insecta</taxon>
        <taxon>Pterygota</taxon>
        <taxon>Neoptera</taxon>
        <taxon>Paraneoptera</taxon>
        <taxon>Psocodea</taxon>
        <taxon>Troctomorpha</taxon>
        <taxon>Phthiraptera</taxon>
        <taxon>Anoplura</taxon>
        <taxon>Polyplacidae</taxon>
        <taxon>Polyplax</taxon>
    </lineage>
</organism>
<evidence type="ECO:0000313" key="2">
    <source>
        <dbReference type="EMBL" id="KAK6619605.1"/>
    </source>
</evidence>
<gene>
    <name evidence="2" type="ORF">RUM43_012362</name>
</gene>
<feature type="compositionally biased region" description="Gly residues" evidence="1">
    <location>
        <begin position="14"/>
        <end position="26"/>
    </location>
</feature>
<dbReference type="EMBL" id="JAWJWE010000040">
    <property type="protein sequence ID" value="KAK6619605.1"/>
    <property type="molecule type" value="Genomic_DNA"/>
</dbReference>
<dbReference type="AlphaFoldDB" id="A0AAN8NX47"/>
<feature type="compositionally biased region" description="Polar residues" evidence="1">
    <location>
        <begin position="69"/>
        <end position="78"/>
    </location>
</feature>
<feature type="region of interest" description="Disordered" evidence="1">
    <location>
        <begin position="1"/>
        <end position="78"/>
    </location>
</feature>
<evidence type="ECO:0000256" key="1">
    <source>
        <dbReference type="SAM" id="MobiDB-lite"/>
    </source>
</evidence>
<proteinExistence type="predicted"/>
<accession>A0AAN8NX47</accession>
<dbReference type="Proteomes" id="UP001372834">
    <property type="component" value="Unassembled WGS sequence"/>
</dbReference>
<sequence>MRNIGPAAKKQIRFGGGGTGEGGGGGGEEEVEEDEDEETRNRNAISPGKITAEDARQQHGNSDGIRSDNWINKTQNGY</sequence>
<reference evidence="2 3" key="1">
    <citation type="submission" date="2023-10" db="EMBL/GenBank/DDBJ databases">
        <title>Genomes of two closely related lineages of the louse Polyplax serrata with different host specificities.</title>
        <authorList>
            <person name="Martinu J."/>
            <person name="Tarabai H."/>
            <person name="Stefka J."/>
            <person name="Hypsa V."/>
        </authorList>
    </citation>
    <scope>NUCLEOTIDE SEQUENCE [LARGE SCALE GENOMIC DNA]</scope>
    <source>
        <strain evidence="2">HR10_N</strain>
    </source>
</reference>
<feature type="compositionally biased region" description="Acidic residues" evidence="1">
    <location>
        <begin position="27"/>
        <end position="38"/>
    </location>
</feature>
<name>A0AAN8NX47_POLSC</name>
<evidence type="ECO:0000313" key="3">
    <source>
        <dbReference type="Proteomes" id="UP001372834"/>
    </source>
</evidence>
<comment type="caution">
    <text evidence="2">The sequence shown here is derived from an EMBL/GenBank/DDBJ whole genome shotgun (WGS) entry which is preliminary data.</text>
</comment>
<protein>
    <submittedName>
        <fullName evidence="2">Uncharacterized protein</fullName>
    </submittedName>
</protein>